<evidence type="ECO:0000256" key="1">
    <source>
        <dbReference type="SAM" id="MobiDB-lite"/>
    </source>
</evidence>
<keyword evidence="3" id="KW-1185">Reference proteome</keyword>
<sequence>MSRASPRARVEDGHRRGVRNRASRQPRPAGPAVRGGHERVRAGSGGGALVAPRDTRFASRFRQCLRPACDREPATHRELCVR</sequence>
<evidence type="ECO:0000313" key="3">
    <source>
        <dbReference type="Proteomes" id="UP000234331"/>
    </source>
</evidence>
<proteinExistence type="predicted"/>
<feature type="region of interest" description="Disordered" evidence="1">
    <location>
        <begin position="1"/>
        <end position="51"/>
    </location>
</feature>
<accession>A0A2I2KMI7</accession>
<gene>
    <name evidence="2" type="ORF">FRACA_160029</name>
</gene>
<dbReference type="EMBL" id="FZMO01000068">
    <property type="protein sequence ID" value="SNQ46878.1"/>
    <property type="molecule type" value="Genomic_DNA"/>
</dbReference>
<name>A0A2I2KMI7_9ACTN</name>
<organism evidence="2 3">
    <name type="scientific">Frankia canadensis</name>
    <dbReference type="NCBI Taxonomy" id="1836972"/>
    <lineage>
        <taxon>Bacteria</taxon>
        <taxon>Bacillati</taxon>
        <taxon>Actinomycetota</taxon>
        <taxon>Actinomycetes</taxon>
        <taxon>Frankiales</taxon>
        <taxon>Frankiaceae</taxon>
        <taxon>Frankia</taxon>
    </lineage>
</organism>
<protein>
    <submittedName>
        <fullName evidence="2">Uncharacterized protein</fullName>
    </submittedName>
</protein>
<dbReference type="AlphaFoldDB" id="A0A2I2KMI7"/>
<dbReference type="Proteomes" id="UP000234331">
    <property type="component" value="Unassembled WGS sequence"/>
</dbReference>
<evidence type="ECO:0000313" key="2">
    <source>
        <dbReference type="EMBL" id="SNQ46878.1"/>
    </source>
</evidence>
<reference evidence="2 3" key="1">
    <citation type="submission" date="2017-06" db="EMBL/GenBank/DDBJ databases">
        <authorList>
            <person name="Kim H.J."/>
            <person name="Triplett B.A."/>
        </authorList>
    </citation>
    <scope>NUCLEOTIDE SEQUENCE [LARGE SCALE GENOMIC DNA]</scope>
    <source>
        <strain evidence="2">FRACA_ARgP5</strain>
    </source>
</reference>